<evidence type="ECO:0000313" key="2">
    <source>
        <dbReference type="Proteomes" id="UP000515151"/>
    </source>
</evidence>
<protein>
    <submittedName>
        <fullName evidence="3">Uncharacterized protein LOC116204556</fullName>
    </submittedName>
</protein>
<dbReference type="RefSeq" id="XP_031392565.1">
    <property type="nucleotide sequence ID" value="XM_031536705.1"/>
</dbReference>
<feature type="domain" description="Retrotransposon gag" evidence="1">
    <location>
        <begin position="95"/>
        <end position="174"/>
    </location>
</feature>
<reference evidence="2" key="1">
    <citation type="journal article" date="2020" name="Plant Biotechnol. J.">
        <title>The pomegranate (Punica granatum L.) draft genome dissects genetic divergence between soft- and hard-seeded cultivars.</title>
        <authorList>
            <person name="Luo X."/>
            <person name="Li H."/>
            <person name="Wu Z."/>
            <person name="Yao W."/>
            <person name="Zhao P."/>
            <person name="Cao D."/>
            <person name="Yu H."/>
            <person name="Li K."/>
            <person name="Poudel K."/>
            <person name="Zhao D."/>
            <person name="Zhang F."/>
            <person name="Xia X."/>
            <person name="Chen L."/>
            <person name="Wang Q."/>
            <person name="Jing D."/>
            <person name="Cao S."/>
        </authorList>
    </citation>
    <scope>NUCLEOTIDE SEQUENCE [LARGE SCALE GENOMIC DNA]</scope>
    <source>
        <strain evidence="2">cv. Tunisia</strain>
    </source>
</reference>
<name>A0A6P8D7I8_PUNGR</name>
<dbReference type="Pfam" id="PF03732">
    <property type="entry name" value="Retrotrans_gag"/>
    <property type="match status" value="1"/>
</dbReference>
<accession>A0A6P8D7I8</accession>
<dbReference type="Proteomes" id="UP000515151">
    <property type="component" value="Chromosome 1"/>
</dbReference>
<dbReference type="PANTHER" id="PTHR33223">
    <property type="entry name" value="CCHC-TYPE DOMAIN-CONTAINING PROTEIN"/>
    <property type="match status" value="1"/>
</dbReference>
<evidence type="ECO:0000313" key="3">
    <source>
        <dbReference type="RefSeq" id="XP_031392565.1"/>
    </source>
</evidence>
<sequence>MPNIGADAKNEMPRAEQITITMNERANAITHDPMLIQLPNPPHSEWVDDERFPPRYKTPYFSRFSRDDKVMAIEHLARFTCQCKEASNNGALKLRIFPMSLTGATFTWHLYLPERSIHTLEDMKIKFALRFSRYDLGVTVGYLAQNRQKKGETVENYIKRFKKAKIKCRAMLSEIDYADMAYQDYDVDMAEFVKGDSIVCEALTHRNVKAKNSIKDKVERKYSFDVTKTDHIFDWLKCDIFRNLIQDKNESKELKFPKKKFDMAIDKDLFPNGYGYEAIYVNPSPFMYDTCVANTYANYDVWEDELISNDDFSEFVAMNFPLEEDTTQKLVEEAQNMFLPPDFGKNYFQ</sequence>
<dbReference type="OrthoDB" id="1739094at2759"/>
<proteinExistence type="predicted"/>
<dbReference type="InterPro" id="IPR005162">
    <property type="entry name" value="Retrotrans_gag_dom"/>
</dbReference>
<gene>
    <name evidence="3" type="primary">LOC116204556</name>
</gene>
<dbReference type="PANTHER" id="PTHR33223:SF6">
    <property type="entry name" value="CCHC-TYPE DOMAIN-CONTAINING PROTEIN"/>
    <property type="match status" value="1"/>
</dbReference>
<reference evidence="3" key="2">
    <citation type="submission" date="2025-08" db="UniProtKB">
        <authorList>
            <consortium name="RefSeq"/>
        </authorList>
    </citation>
    <scope>IDENTIFICATION</scope>
    <source>
        <tissue evidence="3">Leaf</tissue>
    </source>
</reference>
<keyword evidence="2" id="KW-1185">Reference proteome</keyword>
<dbReference type="AlphaFoldDB" id="A0A6P8D7I8"/>
<dbReference type="GeneID" id="116204556"/>
<organism evidence="2 3">
    <name type="scientific">Punica granatum</name>
    <name type="common">Pomegranate</name>
    <dbReference type="NCBI Taxonomy" id="22663"/>
    <lineage>
        <taxon>Eukaryota</taxon>
        <taxon>Viridiplantae</taxon>
        <taxon>Streptophyta</taxon>
        <taxon>Embryophyta</taxon>
        <taxon>Tracheophyta</taxon>
        <taxon>Spermatophyta</taxon>
        <taxon>Magnoliopsida</taxon>
        <taxon>eudicotyledons</taxon>
        <taxon>Gunneridae</taxon>
        <taxon>Pentapetalae</taxon>
        <taxon>rosids</taxon>
        <taxon>malvids</taxon>
        <taxon>Myrtales</taxon>
        <taxon>Lythraceae</taxon>
        <taxon>Punica</taxon>
    </lineage>
</organism>
<evidence type="ECO:0000259" key="1">
    <source>
        <dbReference type="Pfam" id="PF03732"/>
    </source>
</evidence>